<evidence type="ECO:0000313" key="1">
    <source>
        <dbReference type="EMBL" id="KAJ9084287.1"/>
    </source>
</evidence>
<dbReference type="EMBL" id="QTSX02000860">
    <property type="protein sequence ID" value="KAJ9084287.1"/>
    <property type="molecule type" value="Genomic_DNA"/>
</dbReference>
<comment type="caution">
    <text evidence="1">The sequence shown here is derived from an EMBL/GenBank/DDBJ whole genome shotgun (WGS) entry which is preliminary data.</text>
</comment>
<evidence type="ECO:0000313" key="2">
    <source>
        <dbReference type="Proteomes" id="UP001165960"/>
    </source>
</evidence>
<name>A0ACC2UD02_9FUNG</name>
<accession>A0ACC2UD02</accession>
<reference evidence="1" key="1">
    <citation type="submission" date="2022-04" db="EMBL/GenBank/DDBJ databases">
        <title>Genome of the entomopathogenic fungus Entomophthora muscae.</title>
        <authorList>
            <person name="Elya C."/>
            <person name="Lovett B.R."/>
            <person name="Lee E."/>
            <person name="Macias A.M."/>
            <person name="Hajek A.E."/>
            <person name="De Bivort B.L."/>
            <person name="Kasson M.T."/>
            <person name="De Fine Licht H.H."/>
            <person name="Stajich J.E."/>
        </authorList>
    </citation>
    <scope>NUCLEOTIDE SEQUENCE</scope>
    <source>
        <strain evidence="1">Berkeley</strain>
    </source>
</reference>
<gene>
    <name evidence="1" type="ORF">DSO57_1026070</name>
</gene>
<proteinExistence type="predicted"/>
<protein>
    <submittedName>
        <fullName evidence="1">Uncharacterized protein</fullName>
    </submittedName>
</protein>
<organism evidence="1 2">
    <name type="scientific">Entomophthora muscae</name>
    <dbReference type="NCBI Taxonomy" id="34485"/>
    <lineage>
        <taxon>Eukaryota</taxon>
        <taxon>Fungi</taxon>
        <taxon>Fungi incertae sedis</taxon>
        <taxon>Zoopagomycota</taxon>
        <taxon>Entomophthoromycotina</taxon>
        <taxon>Entomophthoromycetes</taxon>
        <taxon>Entomophthorales</taxon>
        <taxon>Entomophthoraceae</taxon>
        <taxon>Entomophthora</taxon>
    </lineage>
</organism>
<dbReference type="Proteomes" id="UP001165960">
    <property type="component" value="Unassembled WGS sequence"/>
</dbReference>
<sequence>MYCEKAGHSAKDCQALAKVQSPITLLASSSNEEPSQSYALLPVELGSSKTSQEVKALLDMGTMGNFIISSLAQQLGLQQGPSVWVTLSNKSCTQVTRIKGILGVKVGKNQFNIMVSSLPNLAFPLILGFPWAKTTKAVLNLDSMTFSTQKEGVTSSILFNQTGHEGISTPEDTINVLAAL</sequence>
<keyword evidence="2" id="KW-1185">Reference proteome</keyword>